<evidence type="ECO:0000256" key="2">
    <source>
        <dbReference type="ARBA" id="ARBA00012438"/>
    </source>
</evidence>
<dbReference type="SMART" id="SM00387">
    <property type="entry name" value="HATPase_c"/>
    <property type="match status" value="1"/>
</dbReference>
<evidence type="ECO:0000256" key="4">
    <source>
        <dbReference type="ARBA" id="ARBA00022679"/>
    </source>
</evidence>
<dbReference type="EMBL" id="JBHLTN010000043">
    <property type="protein sequence ID" value="MFC0594351.1"/>
    <property type="molecule type" value="Genomic_DNA"/>
</dbReference>
<accession>A0ABV6PWX5</accession>
<feature type="transmembrane region" description="Helical" evidence="7">
    <location>
        <begin position="180"/>
        <end position="199"/>
    </location>
</feature>
<keyword evidence="4" id="KW-0808">Transferase</keyword>
<dbReference type="Pfam" id="PF02518">
    <property type="entry name" value="HATPase_c"/>
    <property type="match status" value="1"/>
</dbReference>
<dbReference type="InterPro" id="IPR005467">
    <property type="entry name" value="His_kinase_dom"/>
</dbReference>
<dbReference type="InterPro" id="IPR001789">
    <property type="entry name" value="Sig_transdc_resp-reg_receiver"/>
</dbReference>
<keyword evidence="5 10" id="KW-0418">Kinase</keyword>
<comment type="catalytic activity">
    <reaction evidence="1">
        <text>ATP + protein L-histidine = ADP + protein N-phospho-L-histidine.</text>
        <dbReference type="EC" id="2.7.13.3"/>
    </reaction>
</comment>
<dbReference type="InterPro" id="IPR003661">
    <property type="entry name" value="HisK_dim/P_dom"/>
</dbReference>
<keyword evidence="3 6" id="KW-0597">Phosphoprotein</keyword>
<evidence type="ECO:0000313" key="11">
    <source>
        <dbReference type="Proteomes" id="UP001589834"/>
    </source>
</evidence>
<comment type="caution">
    <text evidence="10">The sequence shown here is derived from an EMBL/GenBank/DDBJ whole genome shotgun (WGS) entry which is preliminary data.</text>
</comment>
<feature type="transmembrane region" description="Helical" evidence="7">
    <location>
        <begin position="157"/>
        <end position="174"/>
    </location>
</feature>
<keyword evidence="7" id="KW-0472">Membrane</keyword>
<keyword evidence="11" id="KW-1185">Reference proteome</keyword>
<dbReference type="GO" id="GO:0016301">
    <property type="term" value="F:kinase activity"/>
    <property type="evidence" value="ECO:0007669"/>
    <property type="project" value="UniProtKB-KW"/>
</dbReference>
<organism evidence="10 11">
    <name type="scientific">Ottowia pentelensis</name>
    <dbReference type="NCBI Taxonomy" id="511108"/>
    <lineage>
        <taxon>Bacteria</taxon>
        <taxon>Pseudomonadati</taxon>
        <taxon>Pseudomonadota</taxon>
        <taxon>Betaproteobacteria</taxon>
        <taxon>Burkholderiales</taxon>
        <taxon>Comamonadaceae</taxon>
        <taxon>Ottowia</taxon>
    </lineage>
</organism>
<dbReference type="PANTHER" id="PTHR43047">
    <property type="entry name" value="TWO-COMPONENT HISTIDINE PROTEIN KINASE"/>
    <property type="match status" value="1"/>
</dbReference>
<dbReference type="SUPFAM" id="SSF52172">
    <property type="entry name" value="CheY-like"/>
    <property type="match status" value="1"/>
</dbReference>
<sequence>MTAADPPPDAAERERAQERERRIGERLNYQLFALERAARVGAFLAALLLWVLFYALSGRPQVFIWAALMHGVQALRYYMLWRTERDHPPARYPNHLPSRAVAHVVPLLVAASVAWGLAPWILLPPGQPQTLAPVMIVILFGMIGASIAPIMPRRSAVLGWLAPITLMLALRFAWEGDTLGWVMCACTLLFGATIGRFALIEHRMHVAMIGAQLDNETLTAQVLARARELQRLNQERNRFFASASHDLRQPVHALALFSRALQRDLAGHALQPVADRVVQATDSVSGLLNGMLDISRIDAGAVHANWTLVAVDQIFLALAQQFEPPAQEAGIELRFHTGPQVLVTDPDLVLRVLSNFIDNAIKYAGQGRGRMLISARVRRRRLRLAVWDTGAGIAPEHLPHLFDEFYQVGNPQRDVTHGLGIGLAIVRRLAQLLDGAVGVRSRLGRGSVFWLELPRDKPLPPRAAAPAHAAVAAPRTAAQRPLRVLLLDDEAAVGEAIRLWLAPHCARIEITQTLAAASALVQAEPAGFDAFIVDFRLAGAEDGIAATAVLRECAGQPVPTVLVTGDTDPARVRAAYASGLAVMFKPVQPDALLQLLRQLADPAAPASVTAEEQGQIDLQPLLIKRGKLSLQ</sequence>
<name>A0ABV6PWX5_9BURK</name>
<evidence type="ECO:0000256" key="6">
    <source>
        <dbReference type="PROSITE-ProRule" id="PRU00169"/>
    </source>
</evidence>
<dbReference type="EC" id="2.7.13.3" evidence="2"/>
<gene>
    <name evidence="10" type="ORF">ACFFGG_17520</name>
</gene>
<keyword evidence="7" id="KW-0812">Transmembrane</keyword>
<feature type="transmembrane region" description="Helical" evidence="7">
    <location>
        <begin position="100"/>
        <end position="118"/>
    </location>
</feature>
<feature type="domain" description="Response regulatory" evidence="9">
    <location>
        <begin position="483"/>
        <end position="600"/>
    </location>
</feature>
<evidence type="ECO:0000256" key="5">
    <source>
        <dbReference type="ARBA" id="ARBA00022777"/>
    </source>
</evidence>
<dbReference type="PRINTS" id="PR00344">
    <property type="entry name" value="BCTRLSENSOR"/>
</dbReference>
<feature type="transmembrane region" description="Helical" evidence="7">
    <location>
        <begin position="37"/>
        <end position="56"/>
    </location>
</feature>
<dbReference type="InterPro" id="IPR004358">
    <property type="entry name" value="Sig_transdc_His_kin-like_C"/>
</dbReference>
<dbReference type="RefSeq" id="WP_377485022.1">
    <property type="nucleotide sequence ID" value="NZ_JBHLTN010000043.1"/>
</dbReference>
<dbReference type="SUPFAM" id="SSF47384">
    <property type="entry name" value="Homodimeric domain of signal transducing histidine kinase"/>
    <property type="match status" value="1"/>
</dbReference>
<evidence type="ECO:0000256" key="1">
    <source>
        <dbReference type="ARBA" id="ARBA00000085"/>
    </source>
</evidence>
<dbReference type="Pfam" id="PF00072">
    <property type="entry name" value="Response_reg"/>
    <property type="match status" value="1"/>
</dbReference>
<feature type="transmembrane region" description="Helical" evidence="7">
    <location>
        <begin position="62"/>
        <end position="79"/>
    </location>
</feature>
<evidence type="ECO:0000256" key="3">
    <source>
        <dbReference type="ARBA" id="ARBA00022553"/>
    </source>
</evidence>
<evidence type="ECO:0000259" key="8">
    <source>
        <dbReference type="PROSITE" id="PS50109"/>
    </source>
</evidence>
<reference evidence="10 11" key="1">
    <citation type="submission" date="2024-09" db="EMBL/GenBank/DDBJ databases">
        <authorList>
            <person name="Sun Q."/>
            <person name="Mori K."/>
        </authorList>
    </citation>
    <scope>NUCLEOTIDE SEQUENCE [LARGE SCALE GENOMIC DNA]</scope>
    <source>
        <strain evidence="10 11">NCAIM B.02336</strain>
    </source>
</reference>
<dbReference type="Proteomes" id="UP001589834">
    <property type="component" value="Unassembled WGS sequence"/>
</dbReference>
<dbReference type="InterPro" id="IPR036097">
    <property type="entry name" value="HisK_dim/P_sf"/>
</dbReference>
<dbReference type="InterPro" id="IPR036890">
    <property type="entry name" value="HATPase_C_sf"/>
</dbReference>
<evidence type="ECO:0000256" key="7">
    <source>
        <dbReference type="SAM" id="Phobius"/>
    </source>
</evidence>
<protein>
    <recommendedName>
        <fullName evidence="2">histidine kinase</fullName>
        <ecNumber evidence="2">2.7.13.3</ecNumber>
    </recommendedName>
</protein>
<proteinExistence type="predicted"/>
<feature type="domain" description="Histidine kinase" evidence="8">
    <location>
        <begin position="242"/>
        <end position="457"/>
    </location>
</feature>
<keyword evidence="7" id="KW-1133">Transmembrane helix</keyword>
<dbReference type="SMART" id="SM00448">
    <property type="entry name" value="REC"/>
    <property type="match status" value="1"/>
</dbReference>
<evidence type="ECO:0000259" key="9">
    <source>
        <dbReference type="PROSITE" id="PS50110"/>
    </source>
</evidence>
<dbReference type="SUPFAM" id="SSF55874">
    <property type="entry name" value="ATPase domain of HSP90 chaperone/DNA topoisomerase II/histidine kinase"/>
    <property type="match status" value="1"/>
</dbReference>
<dbReference type="PROSITE" id="PS50110">
    <property type="entry name" value="RESPONSE_REGULATORY"/>
    <property type="match status" value="1"/>
</dbReference>
<dbReference type="Pfam" id="PF00512">
    <property type="entry name" value="HisKA"/>
    <property type="match status" value="1"/>
</dbReference>
<dbReference type="InterPro" id="IPR011006">
    <property type="entry name" value="CheY-like_superfamily"/>
</dbReference>
<dbReference type="CDD" id="cd00082">
    <property type="entry name" value="HisKA"/>
    <property type="match status" value="1"/>
</dbReference>
<dbReference type="SMART" id="SM00388">
    <property type="entry name" value="HisKA"/>
    <property type="match status" value="1"/>
</dbReference>
<dbReference type="PANTHER" id="PTHR43047:SF9">
    <property type="entry name" value="HISTIDINE KINASE"/>
    <property type="match status" value="1"/>
</dbReference>
<dbReference type="Gene3D" id="3.30.565.10">
    <property type="entry name" value="Histidine kinase-like ATPase, C-terminal domain"/>
    <property type="match status" value="1"/>
</dbReference>
<dbReference type="Gene3D" id="3.40.50.2300">
    <property type="match status" value="1"/>
</dbReference>
<dbReference type="Gene3D" id="1.10.287.130">
    <property type="match status" value="1"/>
</dbReference>
<feature type="modified residue" description="4-aspartylphosphate" evidence="6">
    <location>
        <position position="534"/>
    </location>
</feature>
<evidence type="ECO:0000313" key="10">
    <source>
        <dbReference type="EMBL" id="MFC0594351.1"/>
    </source>
</evidence>
<dbReference type="InterPro" id="IPR003594">
    <property type="entry name" value="HATPase_dom"/>
</dbReference>
<feature type="transmembrane region" description="Helical" evidence="7">
    <location>
        <begin position="130"/>
        <end position="150"/>
    </location>
</feature>
<dbReference type="PROSITE" id="PS50109">
    <property type="entry name" value="HIS_KIN"/>
    <property type="match status" value="1"/>
</dbReference>